<dbReference type="Pfam" id="PF07995">
    <property type="entry name" value="GSDH"/>
    <property type="match status" value="1"/>
</dbReference>
<sequence length="371" mass="38540">MPLPPLRAALCAALLAPAQGALAETLASSTGPLKVEPVITGLEEPWALDFLPDGAVLITERDGRLLRAEGGVVAEIAGGPAVLAQGQGGLLDVMVPRDFAQSREIWLSYAIPLAGGAATAVGKGVLSADGARLEGFATLYHGDAARGGRHFGSRLVEAGDGTVFLTTGDRGTGPEGMEAQDPARVEGKVIHLNRDGSPATSLPGHRPGVYSLGHRNAQGAALGPDGALWLVEHGAQGGDEVNRVEAGRNYGWPVISYGEDYGGGRIGEGVSRDGMEQPLHYWDPSIAPSGMIFYQGDLFPAWKGDILTGSLNSDFISRLDPEAGFAEERIAGDQTGRVRDIVEAPDGAIWFLSVTDGAAYRITPGEDASSG</sequence>
<dbReference type="AlphaFoldDB" id="A0A6M1U053"/>
<dbReference type="InterPro" id="IPR012938">
    <property type="entry name" value="Glc/Sorbosone_DH"/>
</dbReference>
<proteinExistence type="predicted"/>
<organism evidence="3 4">
    <name type="scientific">Paragemmobacter kunshanensis</name>
    <dbReference type="NCBI Taxonomy" id="2583234"/>
    <lineage>
        <taxon>Bacteria</taxon>
        <taxon>Pseudomonadati</taxon>
        <taxon>Pseudomonadota</taxon>
        <taxon>Alphaproteobacteria</taxon>
        <taxon>Rhodobacterales</taxon>
        <taxon>Paracoccaceae</taxon>
        <taxon>Paragemmobacter</taxon>
    </lineage>
</organism>
<dbReference type="PANTHER" id="PTHR19328:SF75">
    <property type="entry name" value="ALDOSE SUGAR DEHYDROGENASE YLII"/>
    <property type="match status" value="1"/>
</dbReference>
<dbReference type="InterPro" id="IPR011041">
    <property type="entry name" value="Quinoprot_gluc/sorb_DH_b-prop"/>
</dbReference>
<keyword evidence="4" id="KW-1185">Reference proteome</keyword>
<accession>A0A6M1U053</accession>
<dbReference type="EMBL" id="JAALFE010000013">
    <property type="protein sequence ID" value="NGQ91972.1"/>
    <property type="molecule type" value="Genomic_DNA"/>
</dbReference>
<feature type="domain" description="Glucose/Sorbosone dehydrogenase" evidence="2">
    <location>
        <begin position="42"/>
        <end position="357"/>
    </location>
</feature>
<dbReference type="Proteomes" id="UP000474758">
    <property type="component" value="Unassembled WGS sequence"/>
</dbReference>
<feature type="chain" id="PRO_5027111352" evidence="1">
    <location>
        <begin position="24"/>
        <end position="371"/>
    </location>
</feature>
<dbReference type="PANTHER" id="PTHR19328">
    <property type="entry name" value="HEDGEHOG-INTERACTING PROTEIN"/>
    <property type="match status" value="1"/>
</dbReference>
<keyword evidence="1" id="KW-0732">Signal</keyword>
<protein>
    <submittedName>
        <fullName evidence="3">PQQ-dependent sugar dehydrogenase</fullName>
    </submittedName>
</protein>
<dbReference type="InterPro" id="IPR011042">
    <property type="entry name" value="6-blade_b-propeller_TolB-like"/>
</dbReference>
<comment type="caution">
    <text evidence="3">The sequence shown here is derived from an EMBL/GenBank/DDBJ whole genome shotgun (WGS) entry which is preliminary data.</text>
</comment>
<reference evidence="3 4" key="1">
    <citation type="submission" date="2020-02" db="EMBL/GenBank/DDBJ databases">
        <title>Rhodobacter translucens sp. nov., a novel bacterium isolated from activated sludge.</title>
        <authorList>
            <person name="Liu J."/>
        </authorList>
    </citation>
    <scope>NUCLEOTIDE SEQUENCE [LARGE SCALE GENOMIC DNA]</scope>
    <source>
        <strain evidence="3 4">HX-7-19</strain>
    </source>
</reference>
<evidence type="ECO:0000259" key="2">
    <source>
        <dbReference type="Pfam" id="PF07995"/>
    </source>
</evidence>
<evidence type="ECO:0000313" key="4">
    <source>
        <dbReference type="Proteomes" id="UP000474758"/>
    </source>
</evidence>
<evidence type="ECO:0000256" key="1">
    <source>
        <dbReference type="SAM" id="SignalP"/>
    </source>
</evidence>
<name>A0A6M1U053_9RHOB</name>
<feature type="signal peptide" evidence="1">
    <location>
        <begin position="1"/>
        <end position="23"/>
    </location>
</feature>
<dbReference type="SUPFAM" id="SSF50952">
    <property type="entry name" value="Soluble quinoprotein glucose dehydrogenase"/>
    <property type="match status" value="1"/>
</dbReference>
<evidence type="ECO:0000313" key="3">
    <source>
        <dbReference type="EMBL" id="NGQ91972.1"/>
    </source>
</evidence>
<dbReference type="Gene3D" id="2.120.10.30">
    <property type="entry name" value="TolB, C-terminal domain"/>
    <property type="match status" value="1"/>
</dbReference>
<gene>
    <name evidence="3" type="ORF">G5V65_13795</name>
</gene>
<dbReference type="RefSeq" id="WP_165051117.1">
    <property type="nucleotide sequence ID" value="NZ_JAALFE010000013.1"/>
</dbReference>